<comment type="caution">
    <text evidence="3">The sequence shown here is derived from an EMBL/GenBank/DDBJ whole genome shotgun (WGS) entry which is preliminary data.</text>
</comment>
<dbReference type="PANTHER" id="PTHR33840">
    <property type="match status" value="1"/>
</dbReference>
<dbReference type="Proteomes" id="UP000722750">
    <property type="component" value="Unassembled WGS sequence"/>
</dbReference>
<dbReference type="Pfam" id="PF09994">
    <property type="entry name" value="T6SS_Tle1-like_cat"/>
    <property type="match status" value="1"/>
</dbReference>
<name>A0A942A0H4_9BACT</name>
<keyword evidence="1" id="KW-0472">Membrane</keyword>
<feature type="transmembrane region" description="Helical" evidence="1">
    <location>
        <begin position="424"/>
        <end position="443"/>
    </location>
</feature>
<accession>A0A942A0H4</accession>
<dbReference type="AlphaFoldDB" id="A0A942A0H4"/>
<organism evidence="3 4">
    <name type="scientific">Candidatus Scalindua arabica</name>
    <dbReference type="NCBI Taxonomy" id="1127984"/>
    <lineage>
        <taxon>Bacteria</taxon>
        <taxon>Pseudomonadati</taxon>
        <taxon>Planctomycetota</taxon>
        <taxon>Candidatus Brocadiia</taxon>
        <taxon>Candidatus Brocadiales</taxon>
        <taxon>Candidatus Scalinduaceae</taxon>
        <taxon>Candidatus Scalindua</taxon>
    </lineage>
</organism>
<gene>
    <name evidence="3" type="ORF">MAG551_01143</name>
</gene>
<dbReference type="EMBL" id="JAANXD010000047">
    <property type="protein sequence ID" value="MBS1258090.1"/>
    <property type="molecule type" value="Genomic_DNA"/>
</dbReference>
<reference evidence="3" key="1">
    <citation type="journal article" date="2021" name="ISME J.">
        <title>Fine-scale metabolic discontinuity in a stratified prokaryote microbiome of a Red Sea deep halocline.</title>
        <authorList>
            <person name="Michoud G."/>
            <person name="Ngugi D.K."/>
            <person name="Barozzi A."/>
            <person name="Merlino G."/>
            <person name="Calleja M.L."/>
            <person name="Delgado-Huertas A."/>
            <person name="Moran X.A.G."/>
            <person name="Daffonchio D."/>
        </authorList>
    </citation>
    <scope>NUCLEOTIDE SEQUENCE</scope>
    <source>
        <strain evidence="3">SuakinDeep_MAG55_1</strain>
    </source>
</reference>
<evidence type="ECO:0000259" key="2">
    <source>
        <dbReference type="Pfam" id="PF09994"/>
    </source>
</evidence>
<feature type="transmembrane region" description="Helical" evidence="1">
    <location>
        <begin position="483"/>
        <end position="502"/>
    </location>
</feature>
<proteinExistence type="predicted"/>
<protein>
    <recommendedName>
        <fullName evidence="2">T6SS Phospholipase effector Tle1-like catalytic domain-containing protein</fullName>
    </recommendedName>
</protein>
<evidence type="ECO:0000256" key="1">
    <source>
        <dbReference type="SAM" id="Phobius"/>
    </source>
</evidence>
<keyword evidence="1" id="KW-1133">Transmembrane helix</keyword>
<sequence>MGKNIILFADGTGNRGGYTPDSNVYKAYNAVELHDLSNEQITFYDDGIGTQKNKYVRAISGALGFGFRTNVCDLYEFLARNYEPDDQVYLMGFSRGAATIRAFAGFIATCGLVKGTGQNGKKLDRKTLQDRVEETFKGYINLQKIKIRDAKLQTHENQFLTEQKRFLHKQVREQKSHSIVPIKFLGVWDTVSSLGFPQKWDITSFGMYALNALFMSLDRLTDWGIFRHRFYNYELTNNVLYACQALAIDDERTSFWPMVWNERNRSISSPVEQVWFAGIQSNVGGGYRRPGMANVALEWMMIKAWEQGLVFKKDALENAHDDANVHGRIYNSRDGLSICYRYHQRDIEGLYKDKLKGNTRVKIHESVIERMERRTSNYAPGNLPLDFDVVDTSGAVRKTPFKVMEKERKASIKKIKLWVGLRKWLYGIFLESTIAVAFFVWYWKDTPSQSGDGLMGLFAKLLNWILPDFCSGFITVTVVQHPVYFWSVVLVFVIYWRLWNFFRSRTVEASEELRGQILSSLHKPEPVQGSEAKVLQH</sequence>
<keyword evidence="1" id="KW-0812">Transmembrane</keyword>
<evidence type="ECO:0000313" key="4">
    <source>
        <dbReference type="Proteomes" id="UP000722750"/>
    </source>
</evidence>
<evidence type="ECO:0000313" key="3">
    <source>
        <dbReference type="EMBL" id="MBS1258090.1"/>
    </source>
</evidence>
<dbReference type="PANTHER" id="PTHR33840:SF1">
    <property type="entry name" value="TLE1 PHOSPHOLIPASE DOMAIN-CONTAINING PROTEIN"/>
    <property type="match status" value="1"/>
</dbReference>
<dbReference type="InterPro" id="IPR018712">
    <property type="entry name" value="Tle1-like_cat"/>
</dbReference>
<feature type="domain" description="T6SS Phospholipase effector Tle1-like catalytic" evidence="2">
    <location>
        <begin position="3"/>
        <end position="301"/>
    </location>
</feature>